<dbReference type="AlphaFoldDB" id="E8LWI7"/>
<accession>E8LWI7</accession>
<dbReference type="GO" id="GO:0016747">
    <property type="term" value="F:acyltransferase activity, transferring groups other than amino-acyl groups"/>
    <property type="evidence" value="ECO:0007669"/>
    <property type="project" value="InterPro"/>
</dbReference>
<organism evidence="2 3">
    <name type="scientific">Vibrio brasiliensis LMG 20546</name>
    <dbReference type="NCBI Taxonomy" id="945543"/>
    <lineage>
        <taxon>Bacteria</taxon>
        <taxon>Pseudomonadati</taxon>
        <taxon>Pseudomonadota</taxon>
        <taxon>Gammaproteobacteria</taxon>
        <taxon>Vibrionales</taxon>
        <taxon>Vibrionaceae</taxon>
        <taxon>Vibrio</taxon>
        <taxon>Vibrio oreintalis group</taxon>
    </lineage>
</organism>
<dbReference type="CDD" id="cd04301">
    <property type="entry name" value="NAT_SF"/>
    <property type="match status" value="1"/>
</dbReference>
<dbReference type="InterPro" id="IPR000182">
    <property type="entry name" value="GNAT_dom"/>
</dbReference>
<dbReference type="STRING" id="945543.VIBR0546_02011"/>
<reference evidence="2 3" key="1">
    <citation type="journal article" date="2012" name="Int. J. Syst. Evol. Microbiol.">
        <title>Vibrio caribbeanicus sp. nov., isolated from the marine sponge Scleritoderma cyanea.</title>
        <authorList>
            <person name="Hoffmann M."/>
            <person name="Monday S.R."/>
            <person name="Allard M.W."/>
            <person name="Strain E.A."/>
            <person name="Whittaker P."/>
            <person name="Naum M."/>
            <person name="McCarthy P.J."/>
            <person name="Lopez J.V."/>
            <person name="Fischer M."/>
            <person name="Brown E.W."/>
        </authorList>
    </citation>
    <scope>NUCLEOTIDE SEQUENCE [LARGE SCALE GENOMIC DNA]</scope>
    <source>
        <strain evidence="2 3">LMG 20546</strain>
    </source>
</reference>
<evidence type="ECO:0000313" key="2">
    <source>
        <dbReference type="EMBL" id="EGA65050.1"/>
    </source>
</evidence>
<dbReference type="Gene3D" id="3.40.630.30">
    <property type="match status" value="1"/>
</dbReference>
<evidence type="ECO:0000259" key="1">
    <source>
        <dbReference type="PROSITE" id="PS51186"/>
    </source>
</evidence>
<dbReference type="PROSITE" id="PS51186">
    <property type="entry name" value="GNAT"/>
    <property type="match status" value="1"/>
</dbReference>
<dbReference type="eggNOG" id="COG0456">
    <property type="taxonomic scope" value="Bacteria"/>
</dbReference>
<dbReference type="EMBL" id="AEVS01000076">
    <property type="protein sequence ID" value="EGA65050.1"/>
    <property type="molecule type" value="Genomic_DNA"/>
</dbReference>
<evidence type="ECO:0000313" key="3">
    <source>
        <dbReference type="Proteomes" id="UP000004371"/>
    </source>
</evidence>
<keyword evidence="3" id="KW-1185">Reference proteome</keyword>
<gene>
    <name evidence="2" type="ORF">VIBR0546_02011</name>
</gene>
<protein>
    <recommendedName>
        <fullName evidence="1">N-acetyltransferase domain-containing protein</fullName>
    </recommendedName>
</protein>
<dbReference type="InterPro" id="IPR016181">
    <property type="entry name" value="Acyl_CoA_acyltransferase"/>
</dbReference>
<comment type="caution">
    <text evidence="2">The sequence shown here is derived from an EMBL/GenBank/DDBJ whole genome shotgun (WGS) entry which is preliminary data.</text>
</comment>
<name>E8LWI7_9VIBR</name>
<dbReference type="Pfam" id="PF13673">
    <property type="entry name" value="Acetyltransf_10"/>
    <property type="match status" value="1"/>
</dbReference>
<proteinExistence type="predicted"/>
<dbReference type="RefSeq" id="WP_006880216.1">
    <property type="nucleotide sequence ID" value="NZ_AEVS01000076.1"/>
</dbReference>
<dbReference type="Proteomes" id="UP000004371">
    <property type="component" value="Unassembled WGS sequence"/>
</dbReference>
<feature type="domain" description="N-acetyltransferase" evidence="1">
    <location>
        <begin position="1"/>
        <end position="145"/>
    </location>
</feature>
<sequence>METSLETRHNIIIQQVDTQQVLPVRQQVLWPDKPMSFCLVEGDEIASHYGAFVADQLVCVASIYINGNQARLRKFATVEQYQGQGIGTKVIQHVLDSLRNRDVDYFWCDARTTAISFYHRFGLRTEGDEFHKSNVGYFKMSLSLT</sequence>
<dbReference type="SUPFAM" id="SSF55729">
    <property type="entry name" value="Acyl-CoA N-acyltransferases (Nat)"/>
    <property type="match status" value="1"/>
</dbReference>